<protein>
    <submittedName>
        <fullName evidence="1">Uncharacterized protein</fullName>
    </submittedName>
</protein>
<proteinExistence type="predicted"/>
<evidence type="ECO:0000313" key="2">
    <source>
        <dbReference type="Proteomes" id="UP000031512"/>
    </source>
</evidence>
<dbReference type="VEuPathDB" id="PiroplasmaDB:BEWA_040730"/>
<name>L1LFK3_THEEQ</name>
<dbReference type="KEGG" id="beq:BEWA_040730"/>
<dbReference type="GeneID" id="15807483"/>
<comment type="caution">
    <text evidence="1">The sequence shown here is derived from an EMBL/GenBank/DDBJ whole genome shotgun (WGS) entry which is preliminary data.</text>
</comment>
<dbReference type="AlphaFoldDB" id="L1LFK3"/>
<dbReference type="Proteomes" id="UP000031512">
    <property type="component" value="Unassembled WGS sequence"/>
</dbReference>
<organism evidence="1 2">
    <name type="scientific">Theileria equi strain WA</name>
    <dbReference type="NCBI Taxonomy" id="1537102"/>
    <lineage>
        <taxon>Eukaryota</taxon>
        <taxon>Sar</taxon>
        <taxon>Alveolata</taxon>
        <taxon>Apicomplexa</taxon>
        <taxon>Aconoidasida</taxon>
        <taxon>Piroplasmida</taxon>
        <taxon>Theileriidae</taxon>
        <taxon>Theileria</taxon>
    </lineage>
</organism>
<reference evidence="1 2" key="1">
    <citation type="journal article" date="2012" name="BMC Genomics">
        <title>Comparative genomic analysis and phylogenetic position of Theileria equi.</title>
        <authorList>
            <person name="Kappmeyer L.S."/>
            <person name="Thiagarajan M."/>
            <person name="Herndon D.R."/>
            <person name="Ramsay J.D."/>
            <person name="Caler E."/>
            <person name="Djikeng A."/>
            <person name="Gillespie J.J."/>
            <person name="Lau A.O."/>
            <person name="Roalson E.H."/>
            <person name="Silva J.C."/>
            <person name="Silva M.G."/>
            <person name="Suarez C.E."/>
            <person name="Ueti M.W."/>
            <person name="Nene V.M."/>
            <person name="Mealey R.H."/>
            <person name="Knowles D.P."/>
            <person name="Brayton K.A."/>
        </authorList>
    </citation>
    <scope>NUCLEOTIDE SEQUENCE [LARGE SCALE GENOMIC DNA]</scope>
    <source>
        <strain evidence="1 2">WA</strain>
    </source>
</reference>
<keyword evidence="2" id="KW-1185">Reference proteome</keyword>
<dbReference type="EMBL" id="ACOU01000002">
    <property type="protein sequence ID" value="EKX74035.1"/>
    <property type="molecule type" value="Genomic_DNA"/>
</dbReference>
<evidence type="ECO:0000313" key="1">
    <source>
        <dbReference type="EMBL" id="EKX74035.1"/>
    </source>
</evidence>
<dbReference type="RefSeq" id="XP_004833487.1">
    <property type="nucleotide sequence ID" value="XM_004833430.1"/>
</dbReference>
<sequence>MLHYQQTILSIVESGQARKLNLFVHFDVGTNPQDTDGILAEFNKSLYDVFKGRHSADVAKQLSFNPISVPSGIQLIKHLLGANGTQLESFEEVIKRYLFISKCKTISPELIIDSVEKHTESKDNLGIENVLEILEGINRFKMQLAAKRLEDDVKNLLAVSKK</sequence>
<gene>
    <name evidence="1" type="ORF">BEWA_040730</name>
</gene>
<accession>L1LFK3</accession>